<accession>A0A829YDP1</accession>
<evidence type="ECO:0000313" key="3">
    <source>
        <dbReference type="EMBL" id="GFE80958.1"/>
    </source>
</evidence>
<organism evidence="3 4">
    <name type="scientific">Steroidobacter agaridevorans</name>
    <dbReference type="NCBI Taxonomy" id="2695856"/>
    <lineage>
        <taxon>Bacteria</taxon>
        <taxon>Pseudomonadati</taxon>
        <taxon>Pseudomonadota</taxon>
        <taxon>Gammaproteobacteria</taxon>
        <taxon>Steroidobacterales</taxon>
        <taxon>Steroidobacteraceae</taxon>
        <taxon>Steroidobacter</taxon>
    </lineage>
</organism>
<dbReference type="PANTHER" id="PTHR43798:SF31">
    <property type="entry name" value="AB HYDROLASE SUPERFAMILY PROTEIN YCLE"/>
    <property type="match status" value="1"/>
</dbReference>
<evidence type="ECO:0000259" key="2">
    <source>
        <dbReference type="Pfam" id="PF00561"/>
    </source>
</evidence>
<dbReference type="GO" id="GO:0016020">
    <property type="term" value="C:membrane"/>
    <property type="evidence" value="ECO:0007669"/>
    <property type="project" value="TreeGrafter"/>
</dbReference>
<proteinExistence type="predicted"/>
<dbReference type="GO" id="GO:0016787">
    <property type="term" value="F:hydrolase activity"/>
    <property type="evidence" value="ECO:0007669"/>
    <property type="project" value="UniProtKB-KW"/>
</dbReference>
<feature type="domain" description="AB hydrolase-1" evidence="2">
    <location>
        <begin position="32"/>
        <end position="242"/>
    </location>
</feature>
<dbReference type="PRINTS" id="PR00412">
    <property type="entry name" value="EPOXHYDRLASE"/>
</dbReference>
<dbReference type="Gene3D" id="3.40.50.1820">
    <property type="entry name" value="alpha/beta hydrolase"/>
    <property type="match status" value="1"/>
</dbReference>
<dbReference type="PANTHER" id="PTHR43798">
    <property type="entry name" value="MONOACYLGLYCEROL LIPASE"/>
    <property type="match status" value="1"/>
</dbReference>
<sequence length="292" mass="33283">MYRSLRPVQTEKLHARGLTFHVYRWPGSDPDPLVLLHGWGDTGETYQFLVDCFAADRTCVAIDMRGFGRTQWPADGYWFPDYLADLDALLDRLAPDAPIDLVGHSMGGNIAMLYAGVRPQRIRRLVSLEGFGMARTTPDQAPARYAEWLDEVKHGTEFAVYDNYEQLVRVLARRNPRTPKDRVEFIARSWGQTRGDGKVELRADPKHKRTNPVLYSREQAEACWSAIEAPLLFVVGDQSDLAKRLGDEIAEPRLRSIYRQLSFATVNDAGHMMHHERPDEVAALIEEFLESK</sequence>
<dbReference type="InterPro" id="IPR000073">
    <property type="entry name" value="AB_hydrolase_1"/>
</dbReference>
<keyword evidence="1 3" id="KW-0378">Hydrolase</keyword>
<evidence type="ECO:0000313" key="4">
    <source>
        <dbReference type="Proteomes" id="UP000445000"/>
    </source>
</evidence>
<dbReference type="SUPFAM" id="SSF53474">
    <property type="entry name" value="alpha/beta-Hydrolases"/>
    <property type="match status" value="1"/>
</dbReference>
<dbReference type="InterPro" id="IPR000639">
    <property type="entry name" value="Epox_hydrolase-like"/>
</dbReference>
<protein>
    <submittedName>
        <fullName evidence="3">Alpha/beta hydrolase</fullName>
    </submittedName>
</protein>
<dbReference type="AlphaFoldDB" id="A0A829YDP1"/>
<dbReference type="InterPro" id="IPR029058">
    <property type="entry name" value="AB_hydrolase_fold"/>
</dbReference>
<comment type="caution">
    <text evidence="3">The sequence shown here is derived from an EMBL/GenBank/DDBJ whole genome shotgun (WGS) entry which is preliminary data.</text>
</comment>
<keyword evidence="4" id="KW-1185">Reference proteome</keyword>
<reference evidence="4" key="1">
    <citation type="submission" date="2020-01" db="EMBL/GenBank/DDBJ databases">
        <title>'Steroidobacter agaridevorans' sp. nov., agar-degrading bacteria isolated from rhizosphere soils.</title>
        <authorList>
            <person name="Ikenaga M."/>
            <person name="Kataoka M."/>
            <person name="Murouchi A."/>
            <person name="Katsuragi S."/>
            <person name="Sakai M."/>
        </authorList>
    </citation>
    <scope>NUCLEOTIDE SEQUENCE [LARGE SCALE GENOMIC DNA]</scope>
    <source>
        <strain evidence="4">YU21-B</strain>
    </source>
</reference>
<dbReference type="Proteomes" id="UP000445000">
    <property type="component" value="Unassembled WGS sequence"/>
</dbReference>
<dbReference type="InterPro" id="IPR050266">
    <property type="entry name" value="AB_hydrolase_sf"/>
</dbReference>
<evidence type="ECO:0000256" key="1">
    <source>
        <dbReference type="ARBA" id="ARBA00022801"/>
    </source>
</evidence>
<dbReference type="Pfam" id="PF00561">
    <property type="entry name" value="Abhydrolase_1"/>
    <property type="match status" value="1"/>
</dbReference>
<name>A0A829YDP1_9GAMM</name>
<gene>
    <name evidence="3" type="ORF">GCM10011487_29580</name>
</gene>
<dbReference type="PRINTS" id="PR00111">
    <property type="entry name" value="ABHYDROLASE"/>
</dbReference>
<dbReference type="RefSeq" id="WP_161812669.1">
    <property type="nucleotide sequence ID" value="NZ_BLJN01000003.1"/>
</dbReference>
<dbReference type="EMBL" id="BLJN01000003">
    <property type="protein sequence ID" value="GFE80958.1"/>
    <property type="molecule type" value="Genomic_DNA"/>
</dbReference>